<feature type="domain" description="PAS" evidence="11">
    <location>
        <begin position="267"/>
        <end position="337"/>
    </location>
</feature>
<dbReference type="CDD" id="cd00075">
    <property type="entry name" value="HATPase"/>
    <property type="match status" value="1"/>
</dbReference>
<dbReference type="InterPro" id="IPR003661">
    <property type="entry name" value="HisK_dim/P_dom"/>
</dbReference>
<dbReference type="PROSITE" id="PS50112">
    <property type="entry name" value="PAS"/>
    <property type="match status" value="3"/>
</dbReference>
<dbReference type="PROSITE" id="PS50109">
    <property type="entry name" value="HIS_KIN"/>
    <property type="match status" value="1"/>
</dbReference>
<keyword evidence="3" id="KW-0597">Phosphoprotein</keyword>
<dbReference type="EC" id="2.7.13.3" evidence="2"/>
<name>A0AAV4LDQ2_9BACL</name>
<dbReference type="InterPro" id="IPR001610">
    <property type="entry name" value="PAC"/>
</dbReference>
<dbReference type="InterPro" id="IPR013767">
    <property type="entry name" value="PAS_fold"/>
</dbReference>
<dbReference type="PROSITE" id="PS50113">
    <property type="entry name" value="PAC"/>
    <property type="match status" value="3"/>
</dbReference>
<feature type="domain" description="PAC" evidence="12">
    <location>
        <begin position="205"/>
        <end position="266"/>
    </location>
</feature>
<evidence type="ECO:0000256" key="9">
    <source>
        <dbReference type="ARBA" id="ARBA00023012"/>
    </source>
</evidence>
<dbReference type="CDD" id="cd00130">
    <property type="entry name" value="PAS"/>
    <property type="match status" value="3"/>
</dbReference>
<dbReference type="InterPro" id="IPR005467">
    <property type="entry name" value="His_kinase_dom"/>
</dbReference>
<dbReference type="Pfam" id="PF08447">
    <property type="entry name" value="PAS_3"/>
    <property type="match status" value="1"/>
</dbReference>
<dbReference type="SUPFAM" id="SSF55785">
    <property type="entry name" value="PYP-like sensor domain (PAS domain)"/>
    <property type="match status" value="4"/>
</dbReference>
<evidence type="ECO:0000313" key="13">
    <source>
        <dbReference type="EMBL" id="GIM45552.1"/>
    </source>
</evidence>
<dbReference type="SUPFAM" id="SSF47384">
    <property type="entry name" value="Homodimeric domain of signal transducing histidine kinase"/>
    <property type="match status" value="1"/>
</dbReference>
<keyword evidence="8" id="KW-0749">Sporulation</keyword>
<dbReference type="RefSeq" id="WP_282198743.1">
    <property type="nucleotide sequence ID" value="NZ_BOQE01000001.1"/>
</dbReference>
<dbReference type="InterPro" id="IPR003594">
    <property type="entry name" value="HATPase_dom"/>
</dbReference>
<dbReference type="Pfam" id="PF08448">
    <property type="entry name" value="PAS_4"/>
    <property type="match status" value="1"/>
</dbReference>
<evidence type="ECO:0000256" key="3">
    <source>
        <dbReference type="ARBA" id="ARBA00022553"/>
    </source>
</evidence>
<dbReference type="SMART" id="SM00086">
    <property type="entry name" value="PAC"/>
    <property type="match status" value="3"/>
</dbReference>
<evidence type="ECO:0000256" key="6">
    <source>
        <dbReference type="ARBA" id="ARBA00022777"/>
    </source>
</evidence>
<dbReference type="Gene3D" id="3.30.450.20">
    <property type="entry name" value="PAS domain"/>
    <property type="match status" value="4"/>
</dbReference>
<dbReference type="InterPro" id="IPR000014">
    <property type="entry name" value="PAS"/>
</dbReference>
<dbReference type="EMBL" id="BOQE01000001">
    <property type="protein sequence ID" value="GIM45552.1"/>
    <property type="molecule type" value="Genomic_DNA"/>
</dbReference>
<keyword evidence="9" id="KW-0902">Two-component regulatory system</keyword>
<dbReference type="SMART" id="SM00388">
    <property type="entry name" value="HisKA"/>
    <property type="match status" value="1"/>
</dbReference>
<evidence type="ECO:0000256" key="8">
    <source>
        <dbReference type="ARBA" id="ARBA00022969"/>
    </source>
</evidence>
<feature type="domain" description="Histidine kinase" evidence="10">
    <location>
        <begin position="529"/>
        <end position="733"/>
    </location>
</feature>
<evidence type="ECO:0000256" key="7">
    <source>
        <dbReference type="ARBA" id="ARBA00022840"/>
    </source>
</evidence>
<dbReference type="SUPFAM" id="SSF55874">
    <property type="entry name" value="ATPase domain of HSP90 chaperone/DNA topoisomerase II/histidine kinase"/>
    <property type="match status" value="1"/>
</dbReference>
<keyword evidence="4" id="KW-0808">Transferase</keyword>
<dbReference type="SMART" id="SM00387">
    <property type="entry name" value="HATPase_c"/>
    <property type="match status" value="1"/>
</dbReference>
<evidence type="ECO:0000259" key="11">
    <source>
        <dbReference type="PROSITE" id="PS50112"/>
    </source>
</evidence>
<protein>
    <recommendedName>
        <fullName evidence="2">histidine kinase</fullName>
        <ecNumber evidence="2">2.7.13.3</ecNumber>
    </recommendedName>
</protein>
<dbReference type="Pfam" id="PF00512">
    <property type="entry name" value="HisKA"/>
    <property type="match status" value="1"/>
</dbReference>
<feature type="domain" description="PAC" evidence="12">
    <location>
        <begin position="464"/>
        <end position="516"/>
    </location>
</feature>
<feature type="domain" description="PAS" evidence="11">
    <location>
        <begin position="19"/>
        <end position="70"/>
    </location>
</feature>
<dbReference type="InterPro" id="IPR000700">
    <property type="entry name" value="PAS-assoc_C"/>
</dbReference>
<dbReference type="InterPro" id="IPR036890">
    <property type="entry name" value="HATPase_C_sf"/>
</dbReference>
<dbReference type="CDD" id="cd00082">
    <property type="entry name" value="HisKA"/>
    <property type="match status" value="1"/>
</dbReference>
<keyword evidence="6 13" id="KW-0418">Kinase</keyword>
<feature type="domain" description="PAS" evidence="11">
    <location>
        <begin position="391"/>
        <end position="461"/>
    </location>
</feature>
<dbReference type="Gene3D" id="3.30.565.10">
    <property type="entry name" value="Histidine kinase-like ATPase, C-terminal domain"/>
    <property type="match status" value="1"/>
</dbReference>
<dbReference type="Gene3D" id="1.10.287.130">
    <property type="match status" value="1"/>
</dbReference>
<comment type="caution">
    <text evidence="13">The sequence shown here is derived from an EMBL/GenBank/DDBJ whole genome shotgun (WGS) entry which is preliminary data.</text>
</comment>
<dbReference type="PANTHER" id="PTHR43065:SF34">
    <property type="entry name" value="SPORULATION KINASE A"/>
    <property type="match status" value="1"/>
</dbReference>
<keyword evidence="5" id="KW-0547">Nucleotide-binding</keyword>
<evidence type="ECO:0000256" key="1">
    <source>
        <dbReference type="ARBA" id="ARBA00000085"/>
    </source>
</evidence>
<keyword evidence="7" id="KW-0067">ATP-binding</keyword>
<evidence type="ECO:0000256" key="4">
    <source>
        <dbReference type="ARBA" id="ARBA00022679"/>
    </source>
</evidence>
<dbReference type="Proteomes" id="UP001057291">
    <property type="component" value="Unassembled WGS sequence"/>
</dbReference>
<dbReference type="InterPro" id="IPR013656">
    <property type="entry name" value="PAS_4"/>
</dbReference>
<dbReference type="GO" id="GO:0005524">
    <property type="term" value="F:ATP binding"/>
    <property type="evidence" value="ECO:0007669"/>
    <property type="project" value="UniProtKB-KW"/>
</dbReference>
<dbReference type="NCBIfam" id="TIGR00229">
    <property type="entry name" value="sensory_box"/>
    <property type="match status" value="3"/>
</dbReference>
<dbReference type="InterPro" id="IPR013655">
    <property type="entry name" value="PAS_fold_3"/>
</dbReference>
<dbReference type="AlphaFoldDB" id="A0AAV4LDQ2"/>
<dbReference type="InterPro" id="IPR004358">
    <property type="entry name" value="Sig_transdc_His_kin-like_C"/>
</dbReference>
<dbReference type="FunFam" id="1.10.287.130:FF:000040">
    <property type="entry name" value="PAS domain-containing sensor histidine kinase"/>
    <property type="match status" value="1"/>
</dbReference>
<keyword evidence="14" id="KW-1185">Reference proteome</keyword>
<sequence>MGKGKQILLNKKVQRENLEENMVKYWFAQSTDGLMIYNKERAFLEVNEKGAEMFGLSPSEMIGKTLKELLRDHAARFDVYVEEALIKKREVSVVHDVVSSGEIKFYDCIYTPILNPNGDAIGVGVISRNVTRREYERSSLNDVLSDEYLKCVKHLQNLVIKIKKRKTGEIVFLFSEGIIAHVLRITTDRVFGKTAKEVFQPDVAELVEEHFQKSFTGKVVYFELTLYGLIFNTTLSPIIKDGKVVEVLGFITDITKRKNIEKKLRETEEKYQLLVKLSPEPIMVQREGKILYINPAGVKMLGVQDKNELIGTSIFKFVHPDFHERLKVRQKQLEDKGDPDVLEAKVIRLDGQLVDVEVTSSPITYMDKPAILSIIRDITVRKRAEEALQKSEAKYRLIADNMSDLIIVLDVNGVVQYASPSHKTILGFSPEMYEGNSAFDMVHPEDIPYIKEKFAEMIINKSPTRVEFRYKHVNGGWITVEVIGTPVVNEQGEVEQVLVVGRDVTEQRKTEELLRKSEKLAVVGELAAGVAHEIRNPLTSIKGFLQFLKPHTDDKKYFDLMLSEIDRIESIINEFLLLAKPHTVKFTENDLSVLLTDIMTLMEPQMSLRNIQIELDIEPELPSIYCERNQLKQVFINIIKNAMEAMPEGGHIRIQCRRYGNEKIMLRFIDEGCGIPKERLSKLGEPFYTMKEKGTGLGLMVCYKIIENHKGKIEIESEEGKGTTVNILLPIQRS</sequence>
<dbReference type="SMART" id="SM00091">
    <property type="entry name" value="PAS"/>
    <property type="match status" value="3"/>
</dbReference>
<evidence type="ECO:0000259" key="10">
    <source>
        <dbReference type="PROSITE" id="PS50109"/>
    </source>
</evidence>
<comment type="catalytic activity">
    <reaction evidence="1">
        <text>ATP + protein L-histidine = ADP + protein N-phospho-L-histidine.</text>
        <dbReference type="EC" id="2.7.13.3"/>
    </reaction>
</comment>
<proteinExistence type="predicted"/>
<organism evidence="13 14">
    <name type="scientific">Collibacillus ludicampi</name>
    <dbReference type="NCBI Taxonomy" id="2771369"/>
    <lineage>
        <taxon>Bacteria</taxon>
        <taxon>Bacillati</taxon>
        <taxon>Bacillota</taxon>
        <taxon>Bacilli</taxon>
        <taxon>Bacillales</taxon>
        <taxon>Alicyclobacillaceae</taxon>
        <taxon>Collibacillus</taxon>
    </lineage>
</organism>
<dbReference type="Pfam" id="PF00989">
    <property type="entry name" value="PAS"/>
    <property type="match status" value="1"/>
</dbReference>
<evidence type="ECO:0000259" key="12">
    <source>
        <dbReference type="PROSITE" id="PS50113"/>
    </source>
</evidence>
<evidence type="ECO:0000256" key="5">
    <source>
        <dbReference type="ARBA" id="ARBA00022741"/>
    </source>
</evidence>
<accession>A0AAV4LDQ2</accession>
<gene>
    <name evidence="13" type="primary">kinA</name>
    <name evidence="13" type="ORF">DNHGIG_11010</name>
</gene>
<reference evidence="13" key="1">
    <citation type="journal article" date="2023" name="Int. J. Syst. Evol. Microbiol.">
        <title>Collibacillus ludicampi gen. nov., sp. nov., a new soil bacterium of the family Alicyclobacillaceae.</title>
        <authorList>
            <person name="Jojima T."/>
            <person name="Ioku Y."/>
            <person name="Fukuta Y."/>
            <person name="Shirasaka N."/>
            <person name="Matsumura Y."/>
            <person name="Mori M."/>
        </authorList>
    </citation>
    <scope>NUCLEOTIDE SEQUENCE</scope>
    <source>
        <strain evidence="13">TP075</strain>
    </source>
</reference>
<dbReference type="GO" id="GO:0000155">
    <property type="term" value="F:phosphorelay sensor kinase activity"/>
    <property type="evidence" value="ECO:0007669"/>
    <property type="project" value="InterPro"/>
</dbReference>
<dbReference type="InterPro" id="IPR036097">
    <property type="entry name" value="HisK_dim/P_sf"/>
</dbReference>
<dbReference type="GO" id="GO:0030435">
    <property type="term" value="P:sporulation resulting in formation of a cellular spore"/>
    <property type="evidence" value="ECO:0007669"/>
    <property type="project" value="UniProtKB-KW"/>
</dbReference>
<evidence type="ECO:0000256" key="2">
    <source>
        <dbReference type="ARBA" id="ARBA00012438"/>
    </source>
</evidence>
<evidence type="ECO:0000313" key="14">
    <source>
        <dbReference type="Proteomes" id="UP001057291"/>
    </source>
</evidence>
<dbReference type="Pfam" id="PF02518">
    <property type="entry name" value="HATPase_c"/>
    <property type="match status" value="1"/>
</dbReference>
<feature type="domain" description="PAC" evidence="12">
    <location>
        <begin position="340"/>
        <end position="390"/>
    </location>
</feature>
<dbReference type="PANTHER" id="PTHR43065">
    <property type="entry name" value="SENSOR HISTIDINE KINASE"/>
    <property type="match status" value="1"/>
</dbReference>
<dbReference type="InterPro" id="IPR035965">
    <property type="entry name" value="PAS-like_dom_sf"/>
</dbReference>
<dbReference type="GO" id="GO:0006355">
    <property type="term" value="P:regulation of DNA-templated transcription"/>
    <property type="evidence" value="ECO:0007669"/>
    <property type="project" value="InterPro"/>
</dbReference>
<dbReference type="PRINTS" id="PR00344">
    <property type="entry name" value="BCTRLSENSOR"/>
</dbReference>